<accession>A0A0N1FQF5</accession>
<feature type="domain" description="Glucosamine/galactosamine-6-phosphate isomerase" evidence="3">
    <location>
        <begin position="13"/>
        <end position="223"/>
    </location>
</feature>
<dbReference type="NCBIfam" id="TIGR00502">
    <property type="entry name" value="nagB"/>
    <property type="match status" value="1"/>
</dbReference>
<dbReference type="PANTHER" id="PTHR11280">
    <property type="entry name" value="GLUCOSAMINE-6-PHOSPHATE ISOMERASE"/>
    <property type="match status" value="1"/>
</dbReference>
<dbReference type="Pfam" id="PF01182">
    <property type="entry name" value="Glucosamine_iso"/>
    <property type="match status" value="1"/>
</dbReference>
<organism evidence="4 5">
    <name type="scientific">Komagataeibacter intermedius AF2</name>
    <dbReference type="NCBI Taxonomy" id="1458464"/>
    <lineage>
        <taxon>Bacteria</taxon>
        <taxon>Pseudomonadati</taxon>
        <taxon>Pseudomonadota</taxon>
        <taxon>Alphaproteobacteria</taxon>
        <taxon>Acetobacterales</taxon>
        <taxon>Acetobacteraceae</taxon>
        <taxon>Komagataeibacter</taxon>
    </lineage>
</organism>
<comment type="caution">
    <text evidence="4">The sequence shown here is derived from an EMBL/GenBank/DDBJ whole genome shotgun (WGS) entry which is preliminary data.</text>
</comment>
<dbReference type="EC" id="3.5.99.6" evidence="2"/>
<proteinExistence type="predicted"/>
<name>A0A0N1FQF5_9PROT</name>
<dbReference type="GO" id="GO:0005975">
    <property type="term" value="P:carbohydrate metabolic process"/>
    <property type="evidence" value="ECO:0007669"/>
    <property type="project" value="InterPro"/>
</dbReference>
<dbReference type="OrthoDB" id="9791139at2"/>
<dbReference type="AlphaFoldDB" id="A0A0N1FQF5"/>
<dbReference type="PROSITE" id="PS01161">
    <property type="entry name" value="GLC_GALNAC_ISOMERASE"/>
    <property type="match status" value="1"/>
</dbReference>
<gene>
    <name evidence="4" type="ORF">GLUCOINTEAF2_0201944</name>
</gene>
<reference evidence="4 5" key="1">
    <citation type="submission" date="2015-07" db="EMBL/GenBank/DDBJ databases">
        <title>Draft Genome Sequence of Komagataeibacter intermedius Strain AF2, Isolated from Kombucha Tea.</title>
        <authorList>
            <person name="Santos R.A."/>
            <person name="Berretta A.A."/>
            <person name="Barud H.S."/>
            <person name="Ribeiro S.J."/>
            <person name="Gonzalez-Garcia L.N."/>
            <person name="Zucchi T.D."/>
            <person name="Goldman G.H."/>
            <person name="Riano-Pachon D.M."/>
        </authorList>
    </citation>
    <scope>NUCLEOTIDE SEQUENCE [LARGE SCALE GENOMIC DNA]</scope>
    <source>
        <strain evidence="4 5">AF2</strain>
    </source>
</reference>
<dbReference type="SUPFAM" id="SSF100950">
    <property type="entry name" value="NagB/RpiA/CoA transferase-like"/>
    <property type="match status" value="1"/>
</dbReference>
<evidence type="ECO:0000256" key="2">
    <source>
        <dbReference type="NCBIfam" id="TIGR00502"/>
    </source>
</evidence>
<dbReference type="InterPro" id="IPR037171">
    <property type="entry name" value="NagB/RpiA_transferase-like"/>
</dbReference>
<dbReference type="GO" id="GO:0005737">
    <property type="term" value="C:cytoplasm"/>
    <property type="evidence" value="ECO:0007669"/>
    <property type="project" value="TreeGrafter"/>
</dbReference>
<evidence type="ECO:0000256" key="1">
    <source>
        <dbReference type="ARBA" id="ARBA00022801"/>
    </source>
</evidence>
<dbReference type="GO" id="GO:0004342">
    <property type="term" value="F:glucosamine-6-phosphate deaminase activity"/>
    <property type="evidence" value="ECO:0007669"/>
    <property type="project" value="UniProtKB-UniRule"/>
</dbReference>
<dbReference type="CDD" id="cd01399">
    <property type="entry name" value="GlcN6P_deaminase"/>
    <property type="match status" value="1"/>
</dbReference>
<evidence type="ECO:0000313" key="4">
    <source>
        <dbReference type="EMBL" id="KPH87862.1"/>
    </source>
</evidence>
<dbReference type="InterPro" id="IPR006148">
    <property type="entry name" value="Glc/Gal-6P_isomerase"/>
</dbReference>
<dbReference type="GO" id="GO:0006043">
    <property type="term" value="P:glucosamine catabolic process"/>
    <property type="evidence" value="ECO:0007669"/>
    <property type="project" value="TreeGrafter"/>
</dbReference>
<dbReference type="Proteomes" id="UP000031553">
    <property type="component" value="Unassembled WGS sequence"/>
</dbReference>
<sequence length="263" mass="28326">MKIVICPDGEQATLLTARVMEDAIRQQPDIALGLATGRTMEKVYAALVQAHHDRGLDFSHCQTFNLDEYVGISASSAQSYRTYMNTHLFSRVNIALSATHVPDGMATDLAARCLDYEKSLLACGGVGLQLLGLGENGHIGFNEPFSAFTSRTRVVTLDPATREQNRGMFDDNLDHVPYHAVTMGVGTILDARRIVVLATGAAKASVLADMIEGPLTASISATALQMHANCLVITDEAAAATLSRRSFINHLMQHDAELQGLLS</sequence>
<dbReference type="EMBL" id="JUFX02000090">
    <property type="protein sequence ID" value="KPH87862.1"/>
    <property type="molecule type" value="Genomic_DNA"/>
</dbReference>
<dbReference type="InterPro" id="IPR004547">
    <property type="entry name" value="Glucosamine6P_isomerase"/>
</dbReference>
<dbReference type="GO" id="GO:0006046">
    <property type="term" value="P:N-acetylglucosamine catabolic process"/>
    <property type="evidence" value="ECO:0007669"/>
    <property type="project" value="UniProtKB-UniRule"/>
</dbReference>
<dbReference type="InterPro" id="IPR018321">
    <property type="entry name" value="Glucosamine6P_isomerase_CS"/>
</dbReference>
<dbReference type="PANTHER" id="PTHR11280:SF5">
    <property type="entry name" value="GLUCOSAMINE-6-PHOSPHATE ISOMERASE"/>
    <property type="match status" value="1"/>
</dbReference>
<dbReference type="GO" id="GO:0019262">
    <property type="term" value="P:N-acetylneuraminate catabolic process"/>
    <property type="evidence" value="ECO:0007669"/>
    <property type="project" value="TreeGrafter"/>
</dbReference>
<protein>
    <recommendedName>
        <fullName evidence="2">Glucosamine-6-phosphate deaminase</fullName>
        <ecNumber evidence="2">3.5.99.6</ecNumber>
    </recommendedName>
</protein>
<dbReference type="GO" id="GO:0042802">
    <property type="term" value="F:identical protein binding"/>
    <property type="evidence" value="ECO:0007669"/>
    <property type="project" value="TreeGrafter"/>
</dbReference>
<evidence type="ECO:0000259" key="3">
    <source>
        <dbReference type="Pfam" id="PF01182"/>
    </source>
</evidence>
<dbReference type="RefSeq" id="WP_039734766.1">
    <property type="nucleotide sequence ID" value="NZ_JUFX02000090.1"/>
</dbReference>
<evidence type="ECO:0000313" key="5">
    <source>
        <dbReference type="Proteomes" id="UP000031553"/>
    </source>
</evidence>
<dbReference type="Gene3D" id="3.40.50.1360">
    <property type="match status" value="1"/>
</dbReference>
<keyword evidence="1" id="KW-0378">Hydrolase</keyword>